<dbReference type="InterPro" id="IPR010870">
    <property type="entry name" value="Porin_O/P"/>
</dbReference>
<keyword evidence="3" id="KW-1185">Reference proteome</keyword>
<dbReference type="Gene3D" id="2.40.160.10">
    <property type="entry name" value="Porin"/>
    <property type="match status" value="1"/>
</dbReference>
<organism evidence="2 3">
    <name type="scientific">Anatilimnocola aggregata</name>
    <dbReference type="NCBI Taxonomy" id="2528021"/>
    <lineage>
        <taxon>Bacteria</taxon>
        <taxon>Pseudomonadati</taxon>
        <taxon>Planctomycetota</taxon>
        <taxon>Planctomycetia</taxon>
        <taxon>Pirellulales</taxon>
        <taxon>Pirellulaceae</taxon>
        <taxon>Anatilimnocola</taxon>
    </lineage>
</organism>
<protein>
    <submittedName>
        <fullName evidence="2">Porin O</fullName>
    </submittedName>
</protein>
<sequence length="510" mass="55606" precursor="true">MRSIHALLAVAIASSTSLLTASGQPNYPTPFPSGELPVQQYSAPQLPAQPDPTPLAAPYQAPVDAEVASELTLADSSADLAATLAPADPTATRLAALEKEMEALKAASKKLPNVTINGIVQADAVVFHQDAASRATFDPILNEPIQNGADFRRVRLSAKGAVAENMNYFVQMDFGFFGRPTFTDVWMEWTNLPILGNVRVGQWKHPFSLEVVSSFRYTTFMERSSLFQAFTPFRHIGIGFYNNSEDLNTTWAGSLFRTGQDQFGGSLSTDGGNGLAGRLTHLLWYDEPADGRYYCHIGGAYYYNSPPRDLVRFRSIPEIFVGEFAPGAVGTSGQAVPGAFNGTPFFVDTLLLDAQSVNTFGVENLTVHGAFSFQAEAMAAIVDQTAGGTATLAGMYMQAGYFLTGEHRPYDRKAGAIDRVKPFEDFFWVNTNSGRCCGLGAWEIAARWSYIDLNDGTIVGGEMSNLTTGVNWYCNPYCKVVFNFVHSWLDYRTGVQSETSAFALRAQIDF</sequence>
<dbReference type="KEGG" id="aagg:ETAA8_38640"/>
<gene>
    <name evidence="2" type="primary">oprO_2</name>
    <name evidence="2" type="ORF">ETAA8_38640</name>
</gene>
<dbReference type="OrthoDB" id="9807854at2"/>
<proteinExistence type="predicted"/>
<feature type="signal peptide" evidence="1">
    <location>
        <begin position="1"/>
        <end position="21"/>
    </location>
</feature>
<dbReference type="Proteomes" id="UP000315017">
    <property type="component" value="Chromosome"/>
</dbReference>
<dbReference type="SUPFAM" id="SSF56935">
    <property type="entry name" value="Porins"/>
    <property type="match status" value="1"/>
</dbReference>
<name>A0A517YEV8_9BACT</name>
<keyword evidence="1" id="KW-0732">Signal</keyword>
<reference evidence="2 3" key="1">
    <citation type="submission" date="2019-02" db="EMBL/GenBank/DDBJ databases">
        <title>Deep-cultivation of Planctomycetes and their phenomic and genomic characterization uncovers novel biology.</title>
        <authorList>
            <person name="Wiegand S."/>
            <person name="Jogler M."/>
            <person name="Boedeker C."/>
            <person name="Pinto D."/>
            <person name="Vollmers J."/>
            <person name="Rivas-Marin E."/>
            <person name="Kohn T."/>
            <person name="Peeters S.H."/>
            <person name="Heuer A."/>
            <person name="Rast P."/>
            <person name="Oberbeckmann S."/>
            <person name="Bunk B."/>
            <person name="Jeske O."/>
            <person name="Meyerdierks A."/>
            <person name="Storesund J.E."/>
            <person name="Kallscheuer N."/>
            <person name="Luecker S."/>
            <person name="Lage O.M."/>
            <person name="Pohl T."/>
            <person name="Merkel B.J."/>
            <person name="Hornburger P."/>
            <person name="Mueller R.-W."/>
            <person name="Bruemmer F."/>
            <person name="Labrenz M."/>
            <person name="Spormann A.M."/>
            <person name="Op den Camp H."/>
            <person name="Overmann J."/>
            <person name="Amann R."/>
            <person name="Jetten M.S.M."/>
            <person name="Mascher T."/>
            <person name="Medema M.H."/>
            <person name="Devos D.P."/>
            <person name="Kaster A.-K."/>
            <person name="Ovreas L."/>
            <person name="Rohde M."/>
            <person name="Galperin M.Y."/>
            <person name="Jogler C."/>
        </authorList>
    </citation>
    <scope>NUCLEOTIDE SEQUENCE [LARGE SCALE GENOMIC DNA]</scope>
    <source>
        <strain evidence="2 3">ETA_A8</strain>
    </source>
</reference>
<accession>A0A517YEV8</accession>
<evidence type="ECO:0000313" key="2">
    <source>
        <dbReference type="EMBL" id="QDU28759.1"/>
    </source>
</evidence>
<dbReference type="InterPro" id="IPR023614">
    <property type="entry name" value="Porin_dom_sf"/>
</dbReference>
<dbReference type="AlphaFoldDB" id="A0A517YEV8"/>
<dbReference type="Pfam" id="PF07396">
    <property type="entry name" value="Porin_O_P"/>
    <property type="match status" value="1"/>
</dbReference>
<evidence type="ECO:0000256" key="1">
    <source>
        <dbReference type="SAM" id="SignalP"/>
    </source>
</evidence>
<evidence type="ECO:0000313" key="3">
    <source>
        <dbReference type="Proteomes" id="UP000315017"/>
    </source>
</evidence>
<dbReference type="RefSeq" id="WP_145091578.1">
    <property type="nucleotide sequence ID" value="NZ_CP036274.1"/>
</dbReference>
<feature type="chain" id="PRO_5022118001" evidence="1">
    <location>
        <begin position="22"/>
        <end position="510"/>
    </location>
</feature>
<dbReference type="EMBL" id="CP036274">
    <property type="protein sequence ID" value="QDU28759.1"/>
    <property type="molecule type" value="Genomic_DNA"/>
</dbReference>